<evidence type="ECO:0000313" key="1">
    <source>
        <dbReference type="EMBL" id="KAI3735055.1"/>
    </source>
</evidence>
<keyword evidence="2" id="KW-1185">Reference proteome</keyword>
<evidence type="ECO:0000313" key="2">
    <source>
        <dbReference type="Proteomes" id="UP001055879"/>
    </source>
</evidence>
<comment type="caution">
    <text evidence="1">The sequence shown here is derived from an EMBL/GenBank/DDBJ whole genome shotgun (WGS) entry which is preliminary data.</text>
</comment>
<protein>
    <submittedName>
        <fullName evidence="1">Uncharacterized protein</fullName>
    </submittedName>
</protein>
<reference evidence="2" key="1">
    <citation type="journal article" date="2022" name="Mol. Ecol. Resour.">
        <title>The genomes of chicory, endive, great burdock and yacon provide insights into Asteraceae palaeo-polyploidization history and plant inulin production.</title>
        <authorList>
            <person name="Fan W."/>
            <person name="Wang S."/>
            <person name="Wang H."/>
            <person name="Wang A."/>
            <person name="Jiang F."/>
            <person name="Liu H."/>
            <person name="Zhao H."/>
            <person name="Xu D."/>
            <person name="Zhang Y."/>
        </authorList>
    </citation>
    <scope>NUCLEOTIDE SEQUENCE [LARGE SCALE GENOMIC DNA]</scope>
    <source>
        <strain evidence="2">cv. Niubang</strain>
    </source>
</reference>
<name>A0ACB9CL91_ARCLA</name>
<accession>A0ACB9CL91</accession>
<sequence>MRISNRYDFYTIDYSHPSDGKSSLLISDRFLCLKSGSTTIIIRKLSIRPLLLRPDLKPIIVFRRLRLHLANNFLFLIL</sequence>
<organism evidence="1 2">
    <name type="scientific">Arctium lappa</name>
    <name type="common">Greater burdock</name>
    <name type="synonym">Lappa major</name>
    <dbReference type="NCBI Taxonomy" id="4217"/>
    <lineage>
        <taxon>Eukaryota</taxon>
        <taxon>Viridiplantae</taxon>
        <taxon>Streptophyta</taxon>
        <taxon>Embryophyta</taxon>
        <taxon>Tracheophyta</taxon>
        <taxon>Spermatophyta</taxon>
        <taxon>Magnoliopsida</taxon>
        <taxon>eudicotyledons</taxon>
        <taxon>Gunneridae</taxon>
        <taxon>Pentapetalae</taxon>
        <taxon>asterids</taxon>
        <taxon>campanulids</taxon>
        <taxon>Asterales</taxon>
        <taxon>Asteraceae</taxon>
        <taxon>Carduoideae</taxon>
        <taxon>Cardueae</taxon>
        <taxon>Arctiinae</taxon>
        <taxon>Arctium</taxon>
    </lineage>
</organism>
<dbReference type="Proteomes" id="UP001055879">
    <property type="component" value="Linkage Group LG04"/>
</dbReference>
<gene>
    <name evidence="1" type="ORF">L6452_14542</name>
</gene>
<dbReference type="EMBL" id="CM042050">
    <property type="protein sequence ID" value="KAI3735055.1"/>
    <property type="molecule type" value="Genomic_DNA"/>
</dbReference>
<proteinExistence type="predicted"/>
<reference evidence="1 2" key="2">
    <citation type="journal article" date="2022" name="Mol. Ecol. Resour.">
        <title>The genomes of chicory, endive, great burdock and yacon provide insights into Asteraceae paleo-polyploidization history and plant inulin production.</title>
        <authorList>
            <person name="Fan W."/>
            <person name="Wang S."/>
            <person name="Wang H."/>
            <person name="Wang A."/>
            <person name="Jiang F."/>
            <person name="Liu H."/>
            <person name="Zhao H."/>
            <person name="Xu D."/>
            <person name="Zhang Y."/>
        </authorList>
    </citation>
    <scope>NUCLEOTIDE SEQUENCE [LARGE SCALE GENOMIC DNA]</scope>
    <source>
        <strain evidence="2">cv. Niubang</strain>
    </source>
</reference>